<proteinExistence type="predicted"/>
<dbReference type="RefSeq" id="XP_068350152.1">
    <property type="nucleotide sequence ID" value="XM_068511060.1"/>
</dbReference>
<gene>
    <name evidence="1" type="ORF">TRFO_36819</name>
</gene>
<dbReference type="Proteomes" id="UP000179807">
    <property type="component" value="Unassembled WGS sequence"/>
</dbReference>
<dbReference type="EMBL" id="MLAK01001142">
    <property type="protein sequence ID" value="OHS97015.1"/>
    <property type="molecule type" value="Genomic_DNA"/>
</dbReference>
<protein>
    <recommendedName>
        <fullName evidence="3">Ubiquitin-like domain-containing protein</fullName>
    </recommendedName>
</protein>
<dbReference type="GeneID" id="94845764"/>
<dbReference type="AlphaFoldDB" id="A0A1J4JFF0"/>
<name>A0A1J4JFF0_9EUKA</name>
<reference evidence="1" key="1">
    <citation type="submission" date="2016-10" db="EMBL/GenBank/DDBJ databases">
        <authorList>
            <person name="Benchimol M."/>
            <person name="Almeida L.G."/>
            <person name="Vasconcelos A.T."/>
            <person name="Perreira-Neves A."/>
            <person name="Rosa I.A."/>
            <person name="Tasca T."/>
            <person name="Bogo M.R."/>
            <person name="de Souza W."/>
        </authorList>
    </citation>
    <scope>NUCLEOTIDE SEQUENCE [LARGE SCALE GENOMIC DNA]</scope>
    <source>
        <strain evidence="1">K</strain>
    </source>
</reference>
<evidence type="ECO:0000313" key="1">
    <source>
        <dbReference type="EMBL" id="OHS97015.1"/>
    </source>
</evidence>
<evidence type="ECO:0000313" key="2">
    <source>
        <dbReference type="Proteomes" id="UP000179807"/>
    </source>
</evidence>
<dbReference type="VEuPathDB" id="TrichDB:TRFO_36819"/>
<accession>A0A1J4JFF0</accession>
<organism evidence="1 2">
    <name type="scientific">Tritrichomonas foetus</name>
    <dbReference type="NCBI Taxonomy" id="1144522"/>
    <lineage>
        <taxon>Eukaryota</taxon>
        <taxon>Metamonada</taxon>
        <taxon>Parabasalia</taxon>
        <taxon>Tritrichomonadida</taxon>
        <taxon>Tritrichomonadidae</taxon>
        <taxon>Tritrichomonas</taxon>
    </lineage>
</organism>
<evidence type="ECO:0008006" key="3">
    <source>
        <dbReference type="Google" id="ProtNLM"/>
    </source>
</evidence>
<comment type="caution">
    <text evidence="1">The sequence shown here is derived from an EMBL/GenBank/DDBJ whole genome shotgun (WGS) entry which is preliminary data.</text>
</comment>
<sequence>MIHIIVFIPEIRLRREMIVNPNIKVQTIKTYLPNSNCNLVSRGEVLSGEDDLASISIGNGDILIAYTQKSAVNSRKADFDIHQISEISQHFNGPHCSQNYSSFYEDESIWRRITEDDERFKEKVSKSKDPQTMKARARIRDLKMTQIERNPRFNRIRNEFYRTMMQLGCGQNGDSYFKATKLDLQYLPSSQPSIDPLPVLW</sequence>
<keyword evidence="2" id="KW-1185">Reference proteome</keyword>